<reference evidence="1 2" key="1">
    <citation type="submission" date="2015-10" db="EMBL/GenBank/DDBJ databases">
        <title>Resequencing of Lactobacillus plantarum WJL strain genome.</title>
        <authorList>
            <person name="Martino M.E."/>
        </authorList>
    </citation>
    <scope>NUCLEOTIDE SEQUENCE [LARGE SCALE GENOMIC DNA]</scope>
    <source>
        <strain evidence="1 2">WJL</strain>
    </source>
</reference>
<dbReference type="AlphaFoldDB" id="A0A837NYP6"/>
<dbReference type="Proteomes" id="UP000050511">
    <property type="component" value="Unassembled WGS sequence"/>
</dbReference>
<comment type="caution">
    <text evidence="1">The sequence shown here is derived from an EMBL/GenBank/DDBJ whole genome shotgun (WGS) entry which is preliminary data.</text>
</comment>
<evidence type="ECO:0000313" key="1">
    <source>
        <dbReference type="EMBL" id="KPN42251.1"/>
    </source>
</evidence>
<gene>
    <name evidence="1" type="ORF">WJL_2191</name>
</gene>
<name>A0A837NYP6_LACPN</name>
<accession>A0A837NYP6</accession>
<protein>
    <submittedName>
        <fullName evidence="1">Uncharacterized protein</fullName>
    </submittedName>
</protein>
<proteinExistence type="predicted"/>
<dbReference type="EMBL" id="LKLZ01000009">
    <property type="protein sequence ID" value="KPN42251.1"/>
    <property type="molecule type" value="Genomic_DNA"/>
</dbReference>
<organism evidence="1 2">
    <name type="scientific">Lactiplantibacillus plantarum WJL</name>
    <dbReference type="NCBI Taxonomy" id="1350466"/>
    <lineage>
        <taxon>Bacteria</taxon>
        <taxon>Bacillati</taxon>
        <taxon>Bacillota</taxon>
        <taxon>Bacilli</taxon>
        <taxon>Lactobacillales</taxon>
        <taxon>Lactobacillaceae</taxon>
        <taxon>Lactiplantibacillus</taxon>
    </lineage>
</organism>
<sequence>MNTLPLDISKNEKRLLDQETVGLIEFVYNEAMSNIQNGCWRFTSSTSYEKESEPIGYDTDSLERYFNNKSDYQVDPLENHILSTKFPDNVSFISCFYIVTKNDLTQDGHLSNKFIQDIDRTEINKRGFILVKHNYIGRFLKALNNCVARENLTGVGYFYRYVNYRSLDDYCNLAIPIEKLLASNRDIDLSDIPLDLPECNTDNIYTQSVKMSVLNKPNFFEPQHEGRVGVSFAKPQTTKNHISQVTVPKKGSAYLQLNAPSATGFLEFYNNYEEIKEITFE</sequence>
<evidence type="ECO:0000313" key="2">
    <source>
        <dbReference type="Proteomes" id="UP000050511"/>
    </source>
</evidence>
<dbReference type="RefSeq" id="WP_054598406.1">
    <property type="nucleotide sequence ID" value="NZ_LKLZ01000009.1"/>
</dbReference>